<dbReference type="HOGENOM" id="CLU_128253_2_3_6"/>
<feature type="domain" description="Cytochrome c" evidence="8">
    <location>
        <begin position="20"/>
        <end position="102"/>
    </location>
</feature>
<keyword evidence="2 6" id="KW-0349">Heme</keyword>
<keyword evidence="11" id="KW-0002">3D-structure</keyword>
<sequence>MNRRFRYALLPTLALVVAGIAGSAGANDLRGALLAGNCYGCHGPNGDSQGGIPSLSGLDADQIAETMLAFRSGTRESTVMQRQASGYSEDEIASIAQHIAQH</sequence>
<evidence type="ECO:0000256" key="2">
    <source>
        <dbReference type="ARBA" id="ARBA00022617"/>
    </source>
</evidence>
<feature type="binding site" evidence="11">
    <location>
        <position position="41"/>
    </location>
    <ligand>
        <name>heme c</name>
        <dbReference type="ChEBI" id="CHEBI:61717"/>
        <note>covalent</note>
    </ligand>
</feature>
<dbReference type="GO" id="GO:0046872">
    <property type="term" value="F:metal ion binding"/>
    <property type="evidence" value="ECO:0007669"/>
    <property type="project" value="UniProtKB-KW"/>
</dbReference>
<proteinExistence type="evidence at protein level"/>
<feature type="binding site" evidence="11">
    <location>
        <position position="80"/>
    </location>
    <ligand>
        <name>heme c</name>
        <dbReference type="ChEBI" id="CHEBI:61717"/>
        <note>axial binding residue</note>
    </ligand>
    <ligandPart>
        <name>Fe</name>
        <dbReference type="ChEBI" id="CHEBI:18248"/>
    </ligandPart>
</feature>
<dbReference type="InterPro" id="IPR036909">
    <property type="entry name" value="Cyt_c-like_dom_sf"/>
</dbReference>
<evidence type="ECO:0007829" key="11">
    <source>
        <dbReference type="PDB" id="5N1T"/>
    </source>
</evidence>
<dbReference type="GO" id="GO:0020037">
    <property type="term" value="F:heme binding"/>
    <property type="evidence" value="ECO:0007669"/>
    <property type="project" value="InterPro"/>
</dbReference>
<name>W0DKT4_9GAMM</name>
<accession>W0DKT4</accession>
<keyword evidence="5 6" id="KW-0408">Iron</keyword>
<evidence type="ECO:0000313" key="10">
    <source>
        <dbReference type="Proteomes" id="UP000005289"/>
    </source>
</evidence>
<dbReference type="PROSITE" id="PS51007">
    <property type="entry name" value="CYTC"/>
    <property type="match status" value="1"/>
</dbReference>
<dbReference type="Pfam" id="PF00034">
    <property type="entry name" value="Cytochrom_C"/>
    <property type="match status" value="1"/>
</dbReference>
<dbReference type="PANTHER" id="PTHR33751">
    <property type="entry name" value="CBB3-TYPE CYTOCHROME C OXIDASE SUBUNIT FIXP"/>
    <property type="match status" value="1"/>
</dbReference>
<dbReference type="Gene3D" id="1.10.760.10">
    <property type="entry name" value="Cytochrome c-like domain"/>
    <property type="match status" value="1"/>
</dbReference>
<reference evidence="11" key="2">
    <citation type="journal article" date="2018" name="Acta Crystallogr. D Struct. Biol.">
        <title>Structure of the flavocytochrome c sulfide dehydrogenase associated with the copper-binding protein CopC from the haloalkaliphilic sulfur-oxidizing bacterium Thioalkalivibrio paradoxusARh 1.</title>
        <authorList>
            <person name="Osipov E.M."/>
            <person name="Lilina A.V."/>
            <person name="Tsallagov S.I."/>
            <person name="Safonova T.N."/>
            <person name="Sorokin D.Y."/>
            <person name="Tikhonova T.V."/>
            <person name="Popov V.O."/>
        </authorList>
    </citation>
    <scope>X-RAY CRYSTALLOGRAPHY (2.60 ANGSTROMS) IN COMPLEX WITH HEME C</scope>
</reference>
<dbReference type="RefSeq" id="WP_006748977.1">
    <property type="nucleotide sequence ID" value="NZ_CP007029.1"/>
</dbReference>
<feature type="binding site" evidence="11">
    <location>
        <position position="42"/>
    </location>
    <ligand>
        <name>heme c</name>
        <dbReference type="ChEBI" id="CHEBI:61717"/>
        <note>axial binding residue</note>
    </ligand>
    <ligandPart>
        <name>Fe</name>
        <dbReference type="ChEBI" id="CHEBI:18248"/>
    </ligandPart>
</feature>
<dbReference type="OrthoDB" id="188778at2"/>
<evidence type="ECO:0000259" key="8">
    <source>
        <dbReference type="PROSITE" id="PS51007"/>
    </source>
</evidence>
<dbReference type="STRING" id="713585.THITH_13280"/>
<feature type="binding site" evidence="11">
    <location>
        <position position="38"/>
    </location>
    <ligand>
        <name>heme c</name>
        <dbReference type="ChEBI" id="CHEBI:61717"/>
        <note>covalent</note>
    </ligand>
</feature>
<organism evidence="9 10">
    <name type="scientific">Thioalkalivibrio paradoxus ARh 1</name>
    <dbReference type="NCBI Taxonomy" id="713585"/>
    <lineage>
        <taxon>Bacteria</taxon>
        <taxon>Pseudomonadati</taxon>
        <taxon>Pseudomonadota</taxon>
        <taxon>Gammaproteobacteria</taxon>
        <taxon>Chromatiales</taxon>
        <taxon>Ectothiorhodospiraceae</taxon>
        <taxon>Thioalkalivibrio</taxon>
    </lineage>
</organism>
<keyword evidence="7" id="KW-0732">Signal</keyword>
<dbReference type="PANTHER" id="PTHR33751:SF9">
    <property type="entry name" value="CYTOCHROME C4"/>
    <property type="match status" value="1"/>
</dbReference>
<feature type="chain" id="PRO_5004786895" evidence="7">
    <location>
        <begin position="27"/>
        <end position="102"/>
    </location>
</feature>
<reference evidence="9 10" key="1">
    <citation type="submission" date="2013-12" db="EMBL/GenBank/DDBJ databases">
        <authorList>
            <consortium name="DOE Joint Genome Institute"/>
            <person name="Muyzer G."/>
            <person name="Huntemann M."/>
            <person name="Han J."/>
            <person name="Chen A."/>
            <person name="Kyrpides N."/>
            <person name="Mavromatis K."/>
            <person name="Markowitz V."/>
            <person name="Palaniappan K."/>
            <person name="Ivanova N."/>
            <person name="Schaumberg A."/>
            <person name="Pati A."/>
            <person name="Liolios K."/>
            <person name="Nordberg H.P."/>
            <person name="Cantor M.N."/>
            <person name="Hua S.X."/>
            <person name="Woyke T."/>
        </authorList>
    </citation>
    <scope>NUCLEOTIDE SEQUENCE [LARGE SCALE GENOMIC DNA]</scope>
    <source>
        <strain evidence="9 10">ARh 1</strain>
    </source>
</reference>
<keyword evidence="4" id="KW-0249">Electron transport</keyword>
<evidence type="ECO:0000256" key="5">
    <source>
        <dbReference type="ARBA" id="ARBA00023004"/>
    </source>
</evidence>
<dbReference type="PDB" id="5N1T">
    <property type="method" value="X-ray"/>
    <property type="resolution" value="2.60 A"/>
    <property type="chains" value="B=1-102"/>
</dbReference>
<dbReference type="EMBL" id="CP007029">
    <property type="protein sequence ID" value="AHE99071.1"/>
    <property type="molecule type" value="Genomic_DNA"/>
</dbReference>
<dbReference type="GO" id="GO:0009055">
    <property type="term" value="F:electron transfer activity"/>
    <property type="evidence" value="ECO:0007669"/>
    <property type="project" value="InterPro"/>
</dbReference>
<protein>
    <submittedName>
        <fullName evidence="9">Cytochrome C</fullName>
    </submittedName>
</protein>
<keyword evidence="10" id="KW-1185">Reference proteome</keyword>
<dbReference type="PDBsum" id="5N1T"/>
<gene>
    <name evidence="9" type="ORF">THITH_13280</name>
</gene>
<evidence type="ECO:0000256" key="3">
    <source>
        <dbReference type="ARBA" id="ARBA00022723"/>
    </source>
</evidence>
<dbReference type="InterPro" id="IPR009056">
    <property type="entry name" value="Cyt_c-like_dom"/>
</dbReference>
<evidence type="ECO:0000256" key="6">
    <source>
        <dbReference type="PROSITE-ProRule" id="PRU00433"/>
    </source>
</evidence>
<keyword evidence="3 6" id="KW-0479">Metal-binding</keyword>
<feature type="binding site" evidence="11">
    <location>
        <position position="79"/>
    </location>
    <ligand>
        <name>heme c</name>
        <dbReference type="ChEBI" id="CHEBI:61717"/>
    </ligand>
</feature>
<dbReference type="AlphaFoldDB" id="W0DKT4"/>
<evidence type="ECO:0000313" key="9">
    <source>
        <dbReference type="EMBL" id="AHE99071.1"/>
    </source>
</evidence>
<evidence type="ECO:0000256" key="4">
    <source>
        <dbReference type="ARBA" id="ARBA00022982"/>
    </source>
</evidence>
<dbReference type="SMR" id="W0DKT4"/>
<dbReference type="SUPFAM" id="SSF46626">
    <property type="entry name" value="Cytochrome c"/>
    <property type="match status" value="1"/>
</dbReference>
<evidence type="ECO:0000256" key="7">
    <source>
        <dbReference type="SAM" id="SignalP"/>
    </source>
</evidence>
<feature type="signal peptide" evidence="7">
    <location>
        <begin position="1"/>
        <end position="26"/>
    </location>
</feature>
<dbReference type="InterPro" id="IPR050597">
    <property type="entry name" value="Cytochrome_c_Oxidase_Subunit"/>
</dbReference>
<feature type="binding site" evidence="11">
    <location>
        <position position="78"/>
    </location>
    <ligand>
        <name>heme c</name>
        <dbReference type="ChEBI" id="CHEBI:61717"/>
    </ligand>
</feature>
<dbReference type="KEGG" id="tti:THITH_13280"/>
<dbReference type="Proteomes" id="UP000005289">
    <property type="component" value="Chromosome"/>
</dbReference>
<keyword evidence="1" id="KW-0813">Transport</keyword>
<evidence type="ECO:0000256" key="1">
    <source>
        <dbReference type="ARBA" id="ARBA00022448"/>
    </source>
</evidence>
<feature type="binding site" evidence="11">
    <location>
        <position position="75"/>
    </location>
    <ligand>
        <name>heme c</name>
        <dbReference type="ChEBI" id="CHEBI:61717"/>
    </ligand>
</feature>